<dbReference type="Pfam" id="PF01704">
    <property type="entry name" value="UDPGP"/>
    <property type="match status" value="1"/>
</dbReference>
<comment type="pathway">
    <text evidence="1">Nucleotide-sugar biosynthesis; UDP-N-acetyl-alpha-D-glucosamine biosynthesis; UDP-N-acetyl-alpha-D-glucosamine from N-acetyl-alpha-D-glucosamine 1-phosphate: step 1/1.</text>
</comment>
<dbReference type="PANTHER" id="PTHR11952">
    <property type="entry name" value="UDP- GLUCOSE PYROPHOSPHORYLASE"/>
    <property type="match status" value="1"/>
</dbReference>
<dbReference type="PANTHER" id="PTHR11952:SF2">
    <property type="entry name" value="LD24639P"/>
    <property type="match status" value="1"/>
</dbReference>
<keyword evidence="4" id="KW-0808">Transferase</keyword>
<keyword evidence="9" id="KW-1185">Reference proteome</keyword>
<accession>A0A9P9A0Z1</accession>
<dbReference type="InterPro" id="IPR039741">
    <property type="entry name" value="UDP-sugar_pyrophosphorylase"/>
</dbReference>
<evidence type="ECO:0000256" key="4">
    <source>
        <dbReference type="ARBA" id="ARBA00022679"/>
    </source>
</evidence>
<evidence type="ECO:0000256" key="5">
    <source>
        <dbReference type="ARBA" id="ARBA00022695"/>
    </source>
</evidence>
<name>A0A9P9A0Z1_9PEZI</name>
<sequence>MAPKSFTPENVEAQKAKYEKAGQGQVHAFFDSLSNSEQESLYNQLEGFDPEEINQITDRALNPPKSDGKPDTVEPLPESATASILDSSPEDLQAWYEHGLQLISENKVAVVLMAGGQGTRLGSKAPKGCFDIQLPSHKSLFQIQAERILKVQELAQKKHSPKEKVVVPWYVMTSGPTRGNTQNFFEGKSLGEILPNDTEEARQKRGAYFGLNKDDVMIFEQGVLPCISNEGKIMLESKAKVAVAPDGNGGLYKALYQAPITSKFGSEVDTVLKDMKKRGVEHIHAYCVDNCLVKVADPLFIGFSAAKGVSLATKVVRKRHATESVGLILSKNGKPDVVEYSEIDSATAEAEDQGQPGVLKFRAANIVNHYYSFKYLDGMDSWMGKLPHHVARKKIPCVDPSSGDDVKPSKPNGIKLEQFVFDNFPLLELSDFACLEVKREDEFSPLKNGTDAKDDNMITSKQDIMGQGKRWAEAVGATVNNGASEGLEISPLTSYGGEGLESLKGKTISDAAI</sequence>
<protein>
    <recommendedName>
        <fullName evidence="3">UDP-N-acetylglucosamine diphosphorylase</fullName>
        <ecNumber evidence="3">2.7.7.23</ecNumber>
    </recommendedName>
</protein>
<evidence type="ECO:0000313" key="8">
    <source>
        <dbReference type="EMBL" id="KAH6657753.1"/>
    </source>
</evidence>
<evidence type="ECO:0000256" key="2">
    <source>
        <dbReference type="ARBA" id="ARBA00010401"/>
    </source>
</evidence>
<dbReference type="InterPro" id="IPR002618">
    <property type="entry name" value="UDPGP_fam"/>
</dbReference>
<dbReference type="AlphaFoldDB" id="A0A9P9A0Z1"/>
<feature type="region of interest" description="Disordered" evidence="7">
    <location>
        <begin position="58"/>
        <end position="77"/>
    </location>
</feature>
<proteinExistence type="inferred from homology"/>
<dbReference type="GO" id="GO:0003977">
    <property type="term" value="F:UDP-N-acetylglucosamine diphosphorylase activity"/>
    <property type="evidence" value="ECO:0007669"/>
    <property type="project" value="UniProtKB-EC"/>
</dbReference>
<dbReference type="GO" id="GO:0006048">
    <property type="term" value="P:UDP-N-acetylglucosamine biosynthetic process"/>
    <property type="evidence" value="ECO:0007669"/>
    <property type="project" value="TreeGrafter"/>
</dbReference>
<organism evidence="8 9">
    <name type="scientific">Truncatella angustata</name>
    <dbReference type="NCBI Taxonomy" id="152316"/>
    <lineage>
        <taxon>Eukaryota</taxon>
        <taxon>Fungi</taxon>
        <taxon>Dikarya</taxon>
        <taxon>Ascomycota</taxon>
        <taxon>Pezizomycotina</taxon>
        <taxon>Sordariomycetes</taxon>
        <taxon>Xylariomycetidae</taxon>
        <taxon>Amphisphaeriales</taxon>
        <taxon>Sporocadaceae</taxon>
        <taxon>Truncatella</taxon>
    </lineage>
</organism>
<comment type="catalytic activity">
    <reaction evidence="6">
        <text>N-acetyl-alpha-D-glucosamine 1-phosphate + UTP + H(+) = UDP-N-acetyl-alpha-D-glucosamine + diphosphate</text>
        <dbReference type="Rhea" id="RHEA:13509"/>
        <dbReference type="ChEBI" id="CHEBI:15378"/>
        <dbReference type="ChEBI" id="CHEBI:33019"/>
        <dbReference type="ChEBI" id="CHEBI:46398"/>
        <dbReference type="ChEBI" id="CHEBI:57705"/>
        <dbReference type="ChEBI" id="CHEBI:57776"/>
        <dbReference type="EC" id="2.7.7.23"/>
    </reaction>
</comment>
<comment type="similarity">
    <text evidence="2">Belongs to the UDPGP type 1 family.</text>
</comment>
<evidence type="ECO:0000256" key="6">
    <source>
        <dbReference type="ARBA" id="ARBA00048493"/>
    </source>
</evidence>
<dbReference type="Proteomes" id="UP000758603">
    <property type="component" value="Unassembled WGS sequence"/>
</dbReference>
<evidence type="ECO:0000256" key="7">
    <source>
        <dbReference type="SAM" id="MobiDB-lite"/>
    </source>
</evidence>
<keyword evidence="5" id="KW-0548">Nucleotidyltransferase</keyword>
<evidence type="ECO:0000313" key="9">
    <source>
        <dbReference type="Proteomes" id="UP000758603"/>
    </source>
</evidence>
<dbReference type="EMBL" id="JAGPXC010000002">
    <property type="protein sequence ID" value="KAH6657753.1"/>
    <property type="molecule type" value="Genomic_DNA"/>
</dbReference>
<dbReference type="FunFam" id="3.90.550.10:FF:000075">
    <property type="entry name" value="Probable UDP-N-acetylglucosamine pyrophosphorylase"/>
    <property type="match status" value="1"/>
</dbReference>
<dbReference type="OrthoDB" id="532420at2759"/>
<dbReference type="SUPFAM" id="SSF53448">
    <property type="entry name" value="Nucleotide-diphospho-sugar transferases"/>
    <property type="match status" value="1"/>
</dbReference>
<dbReference type="RefSeq" id="XP_045961987.1">
    <property type="nucleotide sequence ID" value="XM_046105464.1"/>
</dbReference>
<dbReference type="Gene3D" id="3.90.550.10">
    <property type="entry name" value="Spore Coat Polysaccharide Biosynthesis Protein SpsA, Chain A"/>
    <property type="match status" value="1"/>
</dbReference>
<gene>
    <name evidence="8" type="ORF">BKA67DRAFT_619830</name>
</gene>
<comment type="caution">
    <text evidence="8">The sequence shown here is derived from an EMBL/GenBank/DDBJ whole genome shotgun (WGS) entry which is preliminary data.</text>
</comment>
<evidence type="ECO:0000256" key="1">
    <source>
        <dbReference type="ARBA" id="ARBA00005208"/>
    </source>
</evidence>
<dbReference type="EC" id="2.7.7.23" evidence="3"/>
<dbReference type="GeneID" id="70134355"/>
<dbReference type="CDD" id="cd04193">
    <property type="entry name" value="UDPGlcNAc_PPase"/>
    <property type="match status" value="1"/>
</dbReference>
<reference evidence="8" key="1">
    <citation type="journal article" date="2021" name="Nat. Commun.">
        <title>Genetic determinants of endophytism in the Arabidopsis root mycobiome.</title>
        <authorList>
            <person name="Mesny F."/>
            <person name="Miyauchi S."/>
            <person name="Thiergart T."/>
            <person name="Pickel B."/>
            <person name="Atanasova L."/>
            <person name="Karlsson M."/>
            <person name="Huettel B."/>
            <person name="Barry K.W."/>
            <person name="Haridas S."/>
            <person name="Chen C."/>
            <person name="Bauer D."/>
            <person name="Andreopoulos W."/>
            <person name="Pangilinan J."/>
            <person name="LaButti K."/>
            <person name="Riley R."/>
            <person name="Lipzen A."/>
            <person name="Clum A."/>
            <person name="Drula E."/>
            <person name="Henrissat B."/>
            <person name="Kohler A."/>
            <person name="Grigoriev I.V."/>
            <person name="Martin F.M."/>
            <person name="Hacquard S."/>
        </authorList>
    </citation>
    <scope>NUCLEOTIDE SEQUENCE</scope>
    <source>
        <strain evidence="8">MPI-SDFR-AT-0073</strain>
    </source>
</reference>
<evidence type="ECO:0000256" key="3">
    <source>
        <dbReference type="ARBA" id="ARBA00012457"/>
    </source>
</evidence>
<dbReference type="InterPro" id="IPR029044">
    <property type="entry name" value="Nucleotide-diphossugar_trans"/>
</dbReference>